<sequence>MRAGKLDKIIKIETYAADDRDEWGAPVEVWTALGTYRAHIVQGSNEEFFKAQGIVDQSAIIFRIRYVPNLQLADRVVYAGSYYNISEIIVIGRNHGLDIRTVSTGESVP</sequence>
<name>A0ABY7Z0W8_9HYPH</name>
<evidence type="ECO:0000313" key="1">
    <source>
        <dbReference type="EMBL" id="WDR07298.1"/>
    </source>
</evidence>
<reference evidence="1 2" key="1">
    <citation type="submission" date="2023-02" db="EMBL/GenBank/DDBJ databases">
        <title>Devosia chondri sp. nov., isolated from the phycosphere of marine algae.</title>
        <authorList>
            <person name="Kim J.M."/>
            <person name="Lee J.K."/>
            <person name="Choi B.J."/>
            <person name="Bayburt H."/>
            <person name="Jeon C.O."/>
        </authorList>
    </citation>
    <scope>NUCLEOTIDE SEQUENCE [LARGE SCALE GENOMIC DNA]</scope>
    <source>
        <strain evidence="1 2">G2-5</strain>
    </source>
</reference>
<dbReference type="InterPro" id="IPR038666">
    <property type="entry name" value="SSP1_head-tail_sf"/>
</dbReference>
<dbReference type="Pfam" id="PF05521">
    <property type="entry name" value="Phage_HCP"/>
    <property type="match status" value="1"/>
</dbReference>
<organism evidence="1 2">
    <name type="scientific">Devosia rhodophyticola</name>
    <dbReference type="NCBI Taxonomy" id="3026423"/>
    <lineage>
        <taxon>Bacteria</taxon>
        <taxon>Pseudomonadati</taxon>
        <taxon>Pseudomonadota</taxon>
        <taxon>Alphaproteobacteria</taxon>
        <taxon>Hyphomicrobiales</taxon>
        <taxon>Devosiaceae</taxon>
        <taxon>Devosia</taxon>
    </lineage>
</organism>
<gene>
    <name evidence="1" type="ORF">PSQ90_07730</name>
</gene>
<dbReference type="NCBIfam" id="TIGR01563">
    <property type="entry name" value="gp16_SPP1"/>
    <property type="match status" value="1"/>
</dbReference>
<evidence type="ECO:0000313" key="2">
    <source>
        <dbReference type="Proteomes" id="UP001222118"/>
    </source>
</evidence>
<dbReference type="Gene3D" id="2.40.10.270">
    <property type="entry name" value="Bacteriophage SPP1 head-tail adaptor protein"/>
    <property type="match status" value="1"/>
</dbReference>
<keyword evidence="2" id="KW-1185">Reference proteome</keyword>
<dbReference type="Proteomes" id="UP001222118">
    <property type="component" value="Chromosome"/>
</dbReference>
<protein>
    <submittedName>
        <fullName evidence="1">Phage head closure protein</fullName>
    </submittedName>
</protein>
<dbReference type="RefSeq" id="WP_282212811.1">
    <property type="nucleotide sequence ID" value="NZ_CP118247.1"/>
</dbReference>
<dbReference type="InterPro" id="IPR008767">
    <property type="entry name" value="Phage_SPP1_head-tail_adaptor"/>
</dbReference>
<proteinExistence type="predicted"/>
<dbReference type="EMBL" id="CP118247">
    <property type="protein sequence ID" value="WDR07298.1"/>
    <property type="molecule type" value="Genomic_DNA"/>
</dbReference>
<accession>A0ABY7Z0W8</accession>